<organism evidence="7 8">
    <name type="scientific">Tieghemostelium lacteum</name>
    <name type="common">Slime mold</name>
    <name type="synonym">Dictyostelium lacteum</name>
    <dbReference type="NCBI Taxonomy" id="361077"/>
    <lineage>
        <taxon>Eukaryota</taxon>
        <taxon>Amoebozoa</taxon>
        <taxon>Evosea</taxon>
        <taxon>Eumycetozoa</taxon>
        <taxon>Dictyostelia</taxon>
        <taxon>Dictyosteliales</taxon>
        <taxon>Raperosteliaceae</taxon>
        <taxon>Tieghemostelium</taxon>
    </lineage>
</organism>
<dbReference type="OMA" id="EISYESK"/>
<feature type="transmembrane region" description="Helical" evidence="4">
    <location>
        <begin position="359"/>
        <end position="376"/>
    </location>
</feature>
<name>A0A151Z6Q7_TIELA</name>
<dbReference type="GO" id="GO:0030639">
    <property type="term" value="P:polyketide biosynthetic process"/>
    <property type="evidence" value="ECO:0007669"/>
    <property type="project" value="TreeGrafter"/>
</dbReference>
<dbReference type="InterPro" id="IPR011141">
    <property type="entry name" value="Polyketide_synthase_type-III"/>
</dbReference>
<comment type="caution">
    <text evidence="7">The sequence shown here is derived from an EMBL/GenBank/DDBJ whole genome shotgun (WGS) entry which is preliminary data.</text>
</comment>
<dbReference type="STRING" id="361077.A0A151Z6Q7"/>
<evidence type="ECO:0000313" key="8">
    <source>
        <dbReference type="Proteomes" id="UP000076078"/>
    </source>
</evidence>
<dbReference type="InterPro" id="IPR016039">
    <property type="entry name" value="Thiolase-like"/>
</dbReference>
<feature type="domain" description="Chalcone/stilbene synthase C-terminal" evidence="6">
    <location>
        <begin position="243"/>
        <end position="377"/>
    </location>
</feature>
<dbReference type="PANTHER" id="PTHR11877:SF46">
    <property type="entry name" value="TYPE III POLYKETIDE SYNTHASE A"/>
    <property type="match status" value="1"/>
</dbReference>
<reference evidence="7 8" key="1">
    <citation type="submission" date="2015-12" db="EMBL/GenBank/DDBJ databases">
        <title>Dictyostelia acquired genes for synthesis and detection of signals that induce cell-type specialization by lateral gene transfer from prokaryotes.</title>
        <authorList>
            <person name="Gloeckner G."/>
            <person name="Schaap P."/>
        </authorList>
    </citation>
    <scope>NUCLEOTIDE SEQUENCE [LARGE SCALE GENOMIC DNA]</scope>
    <source>
        <strain evidence="7 8">TK</strain>
    </source>
</reference>
<dbReference type="Pfam" id="PF02797">
    <property type="entry name" value="Chal_sti_synt_C"/>
    <property type="match status" value="1"/>
</dbReference>
<dbReference type="OrthoDB" id="1500228at2759"/>
<dbReference type="GO" id="GO:0016747">
    <property type="term" value="F:acyltransferase activity, transferring groups other than amino-acyl groups"/>
    <property type="evidence" value="ECO:0007669"/>
    <property type="project" value="InterPro"/>
</dbReference>
<accession>A0A151Z6Q7</accession>
<dbReference type="Gene3D" id="3.40.47.10">
    <property type="match status" value="2"/>
</dbReference>
<sequence>MKNIKKTVYIYGLANSVSDVKNSTADTLNDNEFLDFAISKLPRIFQNSKVFKLLGLNRLFKKYLYVENRYLTFDATERMKKILKKEIVPNIEDSDNSVYEPSLKLSLQSSREALREWGGNVQDITHIIYVSSTGFQDISLDLIRQLGLRHDVEKIPMIFQSFQCGLTALKLSEQLARLNPKNRILLVVTEMFMNHLQFDSIDKPTFIMNLILGDGSASLVIGSPSEISYESKPIFELFPVQSRTIPNSQEDLGIILKNNNSLITFTNRLQVKISASLLPFAKTLVDKCTIPLPSNNLNNFEYILHTGPYFVLRANSKVTKKDLRYSKDVLRKYGHVCACSAFFVLNESRNSKYPWKNDYGFIMAFGCGIIAEGAIIKKL</sequence>
<dbReference type="PIRSF" id="PIRSF000451">
    <property type="entry name" value="PKS_III"/>
    <property type="match status" value="1"/>
</dbReference>
<gene>
    <name evidence="7" type="ORF">DLAC_09617</name>
</gene>
<dbReference type="Proteomes" id="UP000076078">
    <property type="component" value="Unassembled WGS sequence"/>
</dbReference>
<protein>
    <submittedName>
        <fullName evidence="7">Putative polyketide synthase</fullName>
    </submittedName>
</protein>
<comment type="similarity">
    <text evidence="1 3">Belongs to the thiolase-like superfamily. Chalcone/stilbene synthases family.</text>
</comment>
<keyword evidence="3" id="KW-0012">Acyltransferase</keyword>
<evidence type="ECO:0000256" key="2">
    <source>
        <dbReference type="ARBA" id="ARBA00022679"/>
    </source>
</evidence>
<dbReference type="PANTHER" id="PTHR11877">
    <property type="entry name" value="HYDROXYMETHYLGLUTARYL-COA SYNTHASE"/>
    <property type="match status" value="1"/>
</dbReference>
<evidence type="ECO:0000259" key="5">
    <source>
        <dbReference type="Pfam" id="PF00195"/>
    </source>
</evidence>
<evidence type="ECO:0000313" key="7">
    <source>
        <dbReference type="EMBL" id="KYQ89651.1"/>
    </source>
</evidence>
<keyword evidence="4" id="KW-0472">Membrane</keyword>
<dbReference type="EMBL" id="LODT01000039">
    <property type="protein sequence ID" value="KYQ89651.1"/>
    <property type="molecule type" value="Genomic_DNA"/>
</dbReference>
<keyword evidence="2 3" id="KW-0808">Transferase</keyword>
<keyword evidence="4" id="KW-0812">Transmembrane</keyword>
<feature type="domain" description="Chalcone/stilbene synthase N-terminal" evidence="5">
    <location>
        <begin position="57"/>
        <end position="223"/>
    </location>
</feature>
<keyword evidence="4" id="KW-1133">Transmembrane helix</keyword>
<evidence type="ECO:0000256" key="1">
    <source>
        <dbReference type="ARBA" id="ARBA00005531"/>
    </source>
</evidence>
<dbReference type="InterPro" id="IPR001099">
    <property type="entry name" value="Chalcone/stilbene_synt_N"/>
</dbReference>
<dbReference type="InParanoid" id="A0A151Z6Q7"/>
<proteinExistence type="inferred from homology"/>
<dbReference type="SUPFAM" id="SSF53901">
    <property type="entry name" value="Thiolase-like"/>
    <property type="match status" value="2"/>
</dbReference>
<dbReference type="Pfam" id="PF00195">
    <property type="entry name" value="Chal_sti_synt_N"/>
    <property type="match status" value="1"/>
</dbReference>
<evidence type="ECO:0000259" key="6">
    <source>
        <dbReference type="Pfam" id="PF02797"/>
    </source>
</evidence>
<evidence type="ECO:0000256" key="3">
    <source>
        <dbReference type="RuleBase" id="RU003633"/>
    </source>
</evidence>
<dbReference type="AlphaFoldDB" id="A0A151Z6Q7"/>
<evidence type="ECO:0000256" key="4">
    <source>
        <dbReference type="SAM" id="Phobius"/>
    </source>
</evidence>
<dbReference type="InterPro" id="IPR012328">
    <property type="entry name" value="Chalcone/stilbene_synt_C"/>
</dbReference>
<keyword evidence="8" id="KW-1185">Reference proteome</keyword>